<dbReference type="SUPFAM" id="SSF55811">
    <property type="entry name" value="Nudix"/>
    <property type="match status" value="1"/>
</dbReference>
<dbReference type="PANTHER" id="PTHR43046">
    <property type="entry name" value="GDP-MANNOSE MANNOSYL HYDROLASE"/>
    <property type="match status" value="1"/>
</dbReference>
<evidence type="ECO:0000259" key="4">
    <source>
        <dbReference type="PROSITE" id="PS51462"/>
    </source>
</evidence>
<dbReference type="GO" id="GO:0016787">
    <property type="term" value="F:hydrolase activity"/>
    <property type="evidence" value="ECO:0007669"/>
    <property type="project" value="UniProtKB-KW"/>
</dbReference>
<comment type="cofactor">
    <cofactor evidence="1">
        <name>Mg(2+)</name>
        <dbReference type="ChEBI" id="CHEBI:18420"/>
    </cofactor>
</comment>
<comment type="caution">
    <text evidence="5">The sequence shown here is derived from an EMBL/GenBank/DDBJ whole genome shotgun (WGS) entry which is preliminary data.</text>
</comment>
<dbReference type="RefSeq" id="WP_141368916.1">
    <property type="nucleotide sequence ID" value="NZ_BJLQ01000004.1"/>
</dbReference>
<dbReference type="CDD" id="cd18877">
    <property type="entry name" value="NUDIX_Hydrolase"/>
    <property type="match status" value="1"/>
</dbReference>
<dbReference type="PANTHER" id="PTHR43046:SF2">
    <property type="entry name" value="8-OXO-DGTP DIPHOSPHATASE-RELATED"/>
    <property type="match status" value="1"/>
</dbReference>
<keyword evidence="6" id="KW-1185">Reference proteome</keyword>
<evidence type="ECO:0000313" key="5">
    <source>
        <dbReference type="EMBL" id="GEA83364.1"/>
    </source>
</evidence>
<evidence type="ECO:0000256" key="1">
    <source>
        <dbReference type="ARBA" id="ARBA00001946"/>
    </source>
</evidence>
<accession>A0A4Y3KJ01</accession>
<evidence type="ECO:0000256" key="2">
    <source>
        <dbReference type="ARBA" id="ARBA00022801"/>
    </source>
</evidence>
<evidence type="ECO:0000313" key="6">
    <source>
        <dbReference type="Proteomes" id="UP000320461"/>
    </source>
</evidence>
<sequence>MTEPPRHAPAPGDGWVQCACGSRHWGLHGAAGLLVARRTPGGAATHVLLQHRAPWSHHGGTWGIPGGARHPDEDATAAALREAGEEAGVPADAVRPFATRVLTHPNWSYTTVLADEVHAFDARATDAESLEIAWVPVADVAALDLLPAFAEAWPALRAALDDRPATSDVPGPGAATVRGDARHTTQGGHPLPHGRSEE</sequence>
<feature type="domain" description="Nudix hydrolase" evidence="4">
    <location>
        <begin position="26"/>
        <end position="160"/>
    </location>
</feature>
<gene>
    <name evidence="5" type="ORF">CGE01nite_06150</name>
</gene>
<protein>
    <recommendedName>
        <fullName evidence="4">Nudix hydrolase domain-containing protein</fullName>
    </recommendedName>
</protein>
<dbReference type="EMBL" id="BJLQ01000004">
    <property type="protein sequence ID" value="GEA83364.1"/>
    <property type="molecule type" value="Genomic_DNA"/>
</dbReference>
<dbReference type="OrthoDB" id="3404294at2"/>
<feature type="region of interest" description="Disordered" evidence="3">
    <location>
        <begin position="163"/>
        <end position="198"/>
    </location>
</feature>
<dbReference type="AlphaFoldDB" id="A0A4Y3KJ01"/>
<proteinExistence type="predicted"/>
<dbReference type="InterPro" id="IPR020084">
    <property type="entry name" value="NUDIX_hydrolase_CS"/>
</dbReference>
<dbReference type="InterPro" id="IPR000086">
    <property type="entry name" value="NUDIX_hydrolase_dom"/>
</dbReference>
<dbReference type="Gene3D" id="3.90.79.10">
    <property type="entry name" value="Nucleoside Triphosphate Pyrophosphohydrolase"/>
    <property type="match status" value="1"/>
</dbReference>
<dbReference type="PROSITE" id="PS00893">
    <property type="entry name" value="NUDIX_BOX"/>
    <property type="match status" value="1"/>
</dbReference>
<dbReference type="InterPro" id="IPR015797">
    <property type="entry name" value="NUDIX_hydrolase-like_dom_sf"/>
</dbReference>
<name>A0A4Y3KJ01_9CELL</name>
<dbReference type="PROSITE" id="PS51462">
    <property type="entry name" value="NUDIX"/>
    <property type="match status" value="1"/>
</dbReference>
<keyword evidence="2" id="KW-0378">Hydrolase</keyword>
<organism evidence="5 6">
    <name type="scientific">Cellulomonas gelida</name>
    <dbReference type="NCBI Taxonomy" id="1712"/>
    <lineage>
        <taxon>Bacteria</taxon>
        <taxon>Bacillati</taxon>
        <taxon>Actinomycetota</taxon>
        <taxon>Actinomycetes</taxon>
        <taxon>Micrococcales</taxon>
        <taxon>Cellulomonadaceae</taxon>
        <taxon>Cellulomonas</taxon>
    </lineage>
</organism>
<evidence type="ECO:0000256" key="3">
    <source>
        <dbReference type="SAM" id="MobiDB-lite"/>
    </source>
</evidence>
<dbReference type="Pfam" id="PF00293">
    <property type="entry name" value="NUDIX"/>
    <property type="match status" value="1"/>
</dbReference>
<reference evidence="5 6" key="1">
    <citation type="submission" date="2019-06" db="EMBL/GenBank/DDBJ databases">
        <title>Whole genome shotgun sequence of Cellulomonas gelida NBRC 3748.</title>
        <authorList>
            <person name="Hosoyama A."/>
            <person name="Uohara A."/>
            <person name="Ohji S."/>
            <person name="Ichikawa N."/>
        </authorList>
    </citation>
    <scope>NUCLEOTIDE SEQUENCE [LARGE SCALE GENOMIC DNA]</scope>
    <source>
        <strain evidence="5 6">NBRC 3748</strain>
    </source>
</reference>
<dbReference type="Proteomes" id="UP000320461">
    <property type="component" value="Unassembled WGS sequence"/>
</dbReference>